<proteinExistence type="predicted"/>
<evidence type="ECO:0000313" key="2">
    <source>
        <dbReference type="Proteomes" id="UP000261620"/>
    </source>
</evidence>
<dbReference type="AlphaFoldDB" id="A0A3Q3XAK0"/>
<reference evidence="1" key="1">
    <citation type="submission" date="2025-08" db="UniProtKB">
        <authorList>
            <consortium name="Ensembl"/>
        </authorList>
    </citation>
    <scope>IDENTIFICATION</scope>
</reference>
<protein>
    <submittedName>
        <fullName evidence="1">Uncharacterized protein</fullName>
    </submittedName>
</protein>
<reference evidence="1" key="2">
    <citation type="submission" date="2025-09" db="UniProtKB">
        <authorList>
            <consortium name="Ensembl"/>
        </authorList>
    </citation>
    <scope>IDENTIFICATION</scope>
</reference>
<name>A0A3Q3XAK0_MOLML</name>
<keyword evidence="2" id="KW-1185">Reference proteome</keyword>
<organism evidence="1 2">
    <name type="scientific">Mola mola</name>
    <name type="common">Ocean sunfish</name>
    <name type="synonym">Tetraodon mola</name>
    <dbReference type="NCBI Taxonomy" id="94237"/>
    <lineage>
        <taxon>Eukaryota</taxon>
        <taxon>Metazoa</taxon>
        <taxon>Chordata</taxon>
        <taxon>Craniata</taxon>
        <taxon>Vertebrata</taxon>
        <taxon>Euteleostomi</taxon>
        <taxon>Actinopterygii</taxon>
        <taxon>Neopterygii</taxon>
        <taxon>Teleostei</taxon>
        <taxon>Neoteleostei</taxon>
        <taxon>Acanthomorphata</taxon>
        <taxon>Eupercaria</taxon>
        <taxon>Tetraodontiformes</taxon>
        <taxon>Molidae</taxon>
        <taxon>Mola</taxon>
    </lineage>
</organism>
<evidence type="ECO:0000313" key="1">
    <source>
        <dbReference type="Ensembl" id="ENSMMOP00000025350.1"/>
    </source>
</evidence>
<dbReference type="Ensembl" id="ENSMMOT00000025776.1">
    <property type="protein sequence ID" value="ENSMMOP00000025350.1"/>
    <property type="gene ID" value="ENSMMOG00000019245.1"/>
</dbReference>
<sequence length="63" mass="7401">MSQVRVQQVVPLIYKCKQHDNRDNAWSRWAEVLSLASDLAHHFSQSCRHRDFCFCFVVFGICS</sequence>
<accession>A0A3Q3XAK0</accession>
<dbReference type="Proteomes" id="UP000261620">
    <property type="component" value="Unplaced"/>
</dbReference>